<keyword evidence="2" id="KW-1185">Reference proteome</keyword>
<proteinExistence type="predicted"/>
<organism evidence="1 2">
    <name type="scientific">Medusavirus stheno T3</name>
    <dbReference type="NCBI Taxonomy" id="3069717"/>
    <lineage>
        <taxon>Viruses</taxon>
        <taxon>Varidnaviria</taxon>
        <taxon>Bamfordvirae</taxon>
        <taxon>Nucleocytoviricota</taxon>
        <taxon>Megaviricetes</taxon>
        <taxon>Mamonoviridae</taxon>
        <taxon>Medusavirus</taxon>
        <taxon>Medusavirus sthenus</taxon>
    </lineage>
</organism>
<reference evidence="1 2" key="1">
    <citation type="submission" date="2020-09" db="EMBL/GenBank/DDBJ databases">
        <authorList>
            <person name="Zhang R."/>
            <person name="Garcia K."/>
            <person name="Ogata H."/>
        </authorList>
    </citation>
    <scope>NUCLEOTIDE SEQUENCE [LARGE SCALE GENOMIC DNA]</scope>
    <source>
        <strain evidence="2">stheno</strain>
    </source>
</reference>
<evidence type="ECO:0000313" key="2">
    <source>
        <dbReference type="Proteomes" id="UP001162098"/>
    </source>
</evidence>
<protein>
    <submittedName>
        <fullName evidence="1">Uncharacterized protein</fullName>
    </submittedName>
</protein>
<sequence length="177" mass="18749">MNASHLLLLAMLASACVAASAAPGESNKDIKTRTIGNPFIYGQSFMLRRNSNPTANCLRQSNVTGLPINCDSSYSDLTSFIITGPTVTASTTALSPTTSASLAPSGTTSPSTQWCFPKNSTDFSSPFTILCNGASTFPWFQLVKTGGVYGDGTRPLFALPRVCGILIFSVTRPVLRR</sequence>
<accession>A0A7S7YG03</accession>
<dbReference type="EMBL" id="MW018138">
    <property type="protein sequence ID" value="QPB44427.1"/>
    <property type="molecule type" value="Genomic_DNA"/>
</dbReference>
<name>A0A7S7YG03_9VIRU</name>
<evidence type="ECO:0000313" key="1">
    <source>
        <dbReference type="EMBL" id="QPB44427.1"/>
    </source>
</evidence>
<dbReference type="Proteomes" id="UP001162098">
    <property type="component" value="Segment"/>
</dbReference>
<dbReference type="KEGG" id="vg:80543623"/>